<reference evidence="1 2" key="1">
    <citation type="submission" date="2021-06" db="EMBL/GenBank/DDBJ databases">
        <title>Caerostris extrusa draft genome.</title>
        <authorList>
            <person name="Kono N."/>
            <person name="Arakawa K."/>
        </authorList>
    </citation>
    <scope>NUCLEOTIDE SEQUENCE [LARGE SCALE GENOMIC DNA]</scope>
</reference>
<dbReference type="AlphaFoldDB" id="A0AAV4RA83"/>
<evidence type="ECO:0000313" key="1">
    <source>
        <dbReference type="EMBL" id="GIY17037.1"/>
    </source>
</evidence>
<protein>
    <submittedName>
        <fullName evidence="1">Uncharacterized protein</fullName>
    </submittedName>
</protein>
<proteinExistence type="predicted"/>
<evidence type="ECO:0000313" key="2">
    <source>
        <dbReference type="Proteomes" id="UP001054945"/>
    </source>
</evidence>
<accession>A0AAV4RA83</accession>
<organism evidence="1 2">
    <name type="scientific">Caerostris extrusa</name>
    <name type="common">Bark spider</name>
    <name type="synonym">Caerostris bankana</name>
    <dbReference type="NCBI Taxonomy" id="172846"/>
    <lineage>
        <taxon>Eukaryota</taxon>
        <taxon>Metazoa</taxon>
        <taxon>Ecdysozoa</taxon>
        <taxon>Arthropoda</taxon>
        <taxon>Chelicerata</taxon>
        <taxon>Arachnida</taxon>
        <taxon>Araneae</taxon>
        <taxon>Araneomorphae</taxon>
        <taxon>Entelegynae</taxon>
        <taxon>Araneoidea</taxon>
        <taxon>Araneidae</taxon>
        <taxon>Caerostris</taxon>
    </lineage>
</organism>
<dbReference type="Proteomes" id="UP001054945">
    <property type="component" value="Unassembled WGS sequence"/>
</dbReference>
<name>A0AAV4RA83_CAEEX</name>
<dbReference type="EMBL" id="BPLR01007454">
    <property type="protein sequence ID" value="GIY17037.1"/>
    <property type="molecule type" value="Genomic_DNA"/>
</dbReference>
<comment type="caution">
    <text evidence="1">The sequence shown here is derived from an EMBL/GenBank/DDBJ whole genome shotgun (WGS) entry which is preliminary data.</text>
</comment>
<keyword evidence="2" id="KW-1185">Reference proteome</keyword>
<gene>
    <name evidence="1" type="ORF">CEXT_319321</name>
</gene>
<sequence length="79" mass="9314">MAKSLNTSSFVLWNLNASREMSGAETFFCRANPRRVKIDLTRVYIVIQMKRIYRDMFLMLTEGLPEEWTEGRMLLELPP</sequence>